<dbReference type="InterPro" id="IPR014748">
    <property type="entry name" value="Enoyl-CoA_hydra_C"/>
</dbReference>
<protein>
    <submittedName>
        <fullName evidence="3">Enoyl-CoA hydratase</fullName>
    </submittedName>
</protein>
<name>A0A178YL78_SINSA</name>
<dbReference type="InterPro" id="IPR001753">
    <property type="entry name" value="Enoyl-CoA_hydra/iso"/>
</dbReference>
<dbReference type="AlphaFoldDB" id="A0A178YL78"/>
<dbReference type="GO" id="GO:0006635">
    <property type="term" value="P:fatty acid beta-oxidation"/>
    <property type="evidence" value="ECO:0007669"/>
    <property type="project" value="TreeGrafter"/>
</dbReference>
<dbReference type="Pfam" id="PF00378">
    <property type="entry name" value="ECH_1"/>
    <property type="match status" value="1"/>
</dbReference>
<dbReference type="Gene3D" id="3.90.226.10">
    <property type="entry name" value="2-enoyl-CoA Hydratase, Chain A, domain 1"/>
    <property type="match status" value="1"/>
</dbReference>
<dbReference type="CDD" id="cd06558">
    <property type="entry name" value="crotonase-like"/>
    <property type="match status" value="1"/>
</dbReference>
<dbReference type="GO" id="GO:0016829">
    <property type="term" value="F:lyase activity"/>
    <property type="evidence" value="ECO:0007669"/>
    <property type="project" value="UniProtKB-KW"/>
</dbReference>
<dbReference type="InterPro" id="IPR029045">
    <property type="entry name" value="ClpP/crotonase-like_dom_sf"/>
</dbReference>
<dbReference type="PANTHER" id="PTHR11941:SF54">
    <property type="entry name" value="ENOYL-COA HYDRATASE, MITOCHONDRIAL"/>
    <property type="match status" value="1"/>
</dbReference>
<dbReference type="PANTHER" id="PTHR11941">
    <property type="entry name" value="ENOYL-COA HYDRATASE-RELATED"/>
    <property type="match status" value="1"/>
</dbReference>
<evidence type="ECO:0000313" key="3">
    <source>
        <dbReference type="EMBL" id="OAP48260.1"/>
    </source>
</evidence>
<dbReference type="RefSeq" id="WP_066870912.1">
    <property type="nucleotide sequence ID" value="NZ_LNQB01000062.1"/>
</dbReference>
<evidence type="ECO:0000313" key="4">
    <source>
        <dbReference type="Proteomes" id="UP000078507"/>
    </source>
</evidence>
<proteinExistence type="inferred from homology"/>
<keyword evidence="4" id="KW-1185">Reference proteome</keyword>
<organism evidence="3 4">
    <name type="scientific">Sinorhizobium saheli</name>
    <dbReference type="NCBI Taxonomy" id="36856"/>
    <lineage>
        <taxon>Bacteria</taxon>
        <taxon>Pseudomonadati</taxon>
        <taxon>Pseudomonadota</taxon>
        <taxon>Alphaproteobacteria</taxon>
        <taxon>Hyphomicrobiales</taxon>
        <taxon>Rhizobiaceae</taxon>
        <taxon>Sinorhizobium/Ensifer group</taxon>
        <taxon>Sinorhizobium</taxon>
    </lineage>
</organism>
<comment type="caution">
    <text evidence="3">The sequence shown here is derived from an EMBL/GenBank/DDBJ whole genome shotgun (WGS) entry which is preliminary data.</text>
</comment>
<sequence length="266" mass="28299">MTVNVREHEFIAVSHKNGIATVTLNRPDVRNAINDQMRSELIDAFEKVGADRSVRAVVLTGAGKGFCSGGDVSGMRARLEVPAGEVAFNGWTRQRSTHKGVAVIHGLSKPVIAAVNGAAFGLGLDMALACDFIIAAEGAKMSMSFIKRGLVSDGGGMYFLPRRVGLARAKELILTGRVVEPEEALRIGMIDRISPVDTLIDDAQLWAEQVSAGSPAAIALTKAILDKTFESSDEAIFALGREAQAICYTTAEHRASVEAFLNKTSA</sequence>
<accession>A0A178YL78</accession>
<gene>
    <name evidence="3" type="ORF">ATB98_20815</name>
</gene>
<dbReference type="EMBL" id="LNQB01000062">
    <property type="protein sequence ID" value="OAP48260.1"/>
    <property type="molecule type" value="Genomic_DNA"/>
</dbReference>
<dbReference type="OrthoDB" id="9781757at2"/>
<evidence type="ECO:0000256" key="2">
    <source>
        <dbReference type="ARBA" id="ARBA00023239"/>
    </source>
</evidence>
<dbReference type="STRING" id="36856.ATB98_20815"/>
<reference evidence="3 4" key="1">
    <citation type="submission" date="2015-11" db="EMBL/GenBank/DDBJ databases">
        <title>Ensifer anhuiense sp. nov., an effective nitrogen fixation bacterium with Glycine soja.</title>
        <authorList>
            <person name="Yan H."/>
            <person name="Chen W."/>
        </authorList>
    </citation>
    <scope>NUCLEOTIDE SEQUENCE [LARGE SCALE GENOMIC DNA]</scope>
    <source>
        <strain evidence="3 4">LMG 7837</strain>
    </source>
</reference>
<keyword evidence="2" id="KW-0456">Lyase</keyword>
<comment type="similarity">
    <text evidence="1">Belongs to the enoyl-CoA hydratase/isomerase family.</text>
</comment>
<dbReference type="Proteomes" id="UP000078507">
    <property type="component" value="Unassembled WGS sequence"/>
</dbReference>
<evidence type="ECO:0000256" key="1">
    <source>
        <dbReference type="ARBA" id="ARBA00005254"/>
    </source>
</evidence>
<dbReference type="Gene3D" id="1.10.12.10">
    <property type="entry name" value="Lyase 2-enoyl-coa Hydratase, Chain A, domain 2"/>
    <property type="match status" value="1"/>
</dbReference>
<dbReference type="SUPFAM" id="SSF52096">
    <property type="entry name" value="ClpP/crotonase"/>
    <property type="match status" value="1"/>
</dbReference>